<dbReference type="InterPro" id="IPR005151">
    <property type="entry name" value="Tail-specific_protease"/>
</dbReference>
<dbReference type="SUPFAM" id="SSF52096">
    <property type="entry name" value="ClpP/crotonase"/>
    <property type="match status" value="1"/>
</dbReference>
<dbReference type="Pfam" id="PF03572">
    <property type="entry name" value="Peptidase_S41"/>
    <property type="match status" value="1"/>
</dbReference>
<sequence length="564" mass="64543">MKRKLNKNIILILGIFLSCITFNSCVKDDEVSITEPLRYTSDDIKSYADLFKVFWTTMDQRYNYFYEQKRKDGKDWNAVYKEYYPKFMALKTWEMKDDMSDKDILKDREKAIEYFKDIVDPIIDRHFAMIVYLPSSKSSDFTGEVFRGGMKTKINNIYNFNNKMGYMINRIDNRVAQRYGNFIYFMGNLKTNSDIYYISYNQFALFNTEIKLMEKYFTPNPVDNYVLTTTEVEANADLNAIKDAAARNKVKNFTLNILNQWNAFLNSADVKSFNEQVKVFNDTEVVSDAFVALTNKLLTGSGKLIDYASKTTYSSVLNSENDKYITWFMQRMEEHAEKAYNISQFEEDADAVLSKSYFYQKFLNPLRKGDIKKLIIDVRGNGGGAVIDFRVFVERFVTKNMLWSYQRTKEGNGPFNYTPWVPMQTKPHKFAMPSNIPIVILTDKGSASMSEMSTMMLKSQGSHVISIGDYSAGATAGLTSDPDAFNGGLINTSFLTPLIGGALRFYMPVMATKDINGEVIEGVGVKPDIYVTPPTDAEVEAMRSSPATFIDRVMNEAVKYLSSK</sequence>
<evidence type="ECO:0000313" key="4">
    <source>
        <dbReference type="Proteomes" id="UP000188947"/>
    </source>
</evidence>
<dbReference type="RefSeq" id="WP_070904544.1">
    <property type="nucleotide sequence ID" value="NZ_CP016378.1"/>
</dbReference>
<dbReference type="GO" id="GO:0007165">
    <property type="term" value="P:signal transduction"/>
    <property type="evidence" value="ECO:0007669"/>
    <property type="project" value="TreeGrafter"/>
</dbReference>
<accession>A0A1T3FI80</accession>
<proteinExistence type="predicted"/>
<dbReference type="GO" id="GO:0004175">
    <property type="term" value="F:endopeptidase activity"/>
    <property type="evidence" value="ECO:0007669"/>
    <property type="project" value="TreeGrafter"/>
</dbReference>
<evidence type="ECO:0000313" key="3">
    <source>
        <dbReference type="EMBL" id="OOH94495.1"/>
    </source>
</evidence>
<dbReference type="AlphaFoldDB" id="A0A1T3FI80"/>
<feature type="signal peptide" evidence="1">
    <location>
        <begin position="1"/>
        <end position="23"/>
    </location>
</feature>
<dbReference type="PANTHER" id="PTHR32060:SF30">
    <property type="entry name" value="CARBOXY-TERMINAL PROCESSING PROTEASE CTPA"/>
    <property type="match status" value="1"/>
</dbReference>
<dbReference type="PROSITE" id="PS51257">
    <property type="entry name" value="PROKAR_LIPOPROTEIN"/>
    <property type="match status" value="1"/>
</dbReference>
<comment type="caution">
    <text evidence="3">The sequence shown here is derived from an EMBL/GenBank/DDBJ whole genome shotgun (WGS) entry which is preliminary data.</text>
</comment>
<dbReference type="OrthoDB" id="5480566at2"/>
<dbReference type="Gene3D" id="3.30.750.44">
    <property type="match status" value="1"/>
</dbReference>
<keyword evidence="1" id="KW-0732">Signal</keyword>
<protein>
    <submittedName>
        <fullName evidence="3">Peptidase S41</fullName>
    </submittedName>
</protein>
<gene>
    <name evidence="3" type="ORF">BMF97_13240</name>
</gene>
<keyword evidence="4" id="KW-1185">Reference proteome</keyword>
<feature type="chain" id="PRO_5030034645" evidence="1">
    <location>
        <begin position="24"/>
        <end position="564"/>
    </location>
</feature>
<dbReference type="SMART" id="SM00245">
    <property type="entry name" value="TSPc"/>
    <property type="match status" value="1"/>
</dbReference>
<dbReference type="eggNOG" id="COG0793">
    <property type="taxonomic scope" value="Bacteria"/>
</dbReference>
<dbReference type="GO" id="GO:0006508">
    <property type="term" value="P:proteolysis"/>
    <property type="evidence" value="ECO:0007669"/>
    <property type="project" value="InterPro"/>
</dbReference>
<evidence type="ECO:0000259" key="2">
    <source>
        <dbReference type="SMART" id="SM00245"/>
    </source>
</evidence>
<evidence type="ECO:0000256" key="1">
    <source>
        <dbReference type="SAM" id="SignalP"/>
    </source>
</evidence>
<dbReference type="InterPro" id="IPR029045">
    <property type="entry name" value="ClpP/crotonase-like_dom_sf"/>
</dbReference>
<reference evidence="3 4" key="1">
    <citation type="submission" date="2016-11" db="EMBL/GenBank/DDBJ databases">
        <title>Genome sequence and comparative genomic analysis of clinical strain Elizabethkingia meningoseptica 61421 PRCM.</title>
        <authorList>
            <person name="Wang M."/>
            <person name="Hu S."/>
            <person name="Cao L."/>
            <person name="Jiang T."/>
            <person name="Zhou Y."/>
            <person name="Ming D."/>
        </authorList>
    </citation>
    <scope>NUCLEOTIDE SEQUENCE [LARGE SCALE GENOMIC DNA]</scope>
    <source>
        <strain evidence="3 4">61421 PRCM</strain>
    </source>
</reference>
<dbReference type="STRING" id="238.BBD35_12560"/>
<dbReference type="GO" id="GO:0030288">
    <property type="term" value="C:outer membrane-bounded periplasmic space"/>
    <property type="evidence" value="ECO:0007669"/>
    <property type="project" value="TreeGrafter"/>
</dbReference>
<name>A0A1T3FI80_ELIME</name>
<dbReference type="PANTHER" id="PTHR32060">
    <property type="entry name" value="TAIL-SPECIFIC PROTEASE"/>
    <property type="match status" value="1"/>
</dbReference>
<organism evidence="3 4">
    <name type="scientific">Elizabethkingia meningoseptica</name>
    <name type="common">Chryseobacterium meningosepticum</name>
    <dbReference type="NCBI Taxonomy" id="238"/>
    <lineage>
        <taxon>Bacteria</taxon>
        <taxon>Pseudomonadati</taxon>
        <taxon>Bacteroidota</taxon>
        <taxon>Flavobacteriia</taxon>
        <taxon>Flavobacteriales</taxon>
        <taxon>Weeksellaceae</taxon>
        <taxon>Elizabethkingia</taxon>
    </lineage>
</organism>
<dbReference type="GO" id="GO:0008236">
    <property type="term" value="F:serine-type peptidase activity"/>
    <property type="evidence" value="ECO:0007669"/>
    <property type="project" value="InterPro"/>
</dbReference>
<dbReference type="Proteomes" id="UP000188947">
    <property type="component" value="Unassembled WGS sequence"/>
</dbReference>
<feature type="domain" description="Tail specific protease" evidence="2">
    <location>
        <begin position="318"/>
        <end position="532"/>
    </location>
</feature>
<dbReference type="Gene3D" id="3.90.226.10">
    <property type="entry name" value="2-enoyl-CoA Hydratase, Chain A, domain 1"/>
    <property type="match status" value="1"/>
</dbReference>
<dbReference type="EMBL" id="MPOG01000014">
    <property type="protein sequence ID" value="OOH94495.1"/>
    <property type="molecule type" value="Genomic_DNA"/>
</dbReference>